<evidence type="ECO:0000313" key="3">
    <source>
        <dbReference type="Proteomes" id="UP000002357"/>
    </source>
</evidence>
<keyword evidence="2" id="KW-0614">Plasmid</keyword>
<sequence>MDIRPLSDIEAHDEAEARRIITAAHHPGNTPAPVAQPGRPSVSRLAADIAGVLTAAAVAAVRSTARERWSSGHGAESTPPHSPSRAPPRSLWSLSSASPPA</sequence>
<keyword evidence="3" id="KW-1185">Reference proteome</keyword>
<accession>B5GRW4</accession>
<dbReference type="AlphaFoldDB" id="B5GRW4"/>
<gene>
    <name evidence="2" type="ORF">SCLAV_p0269</name>
</gene>
<evidence type="ECO:0000313" key="2">
    <source>
        <dbReference type="EMBL" id="EFG03760.2"/>
    </source>
</evidence>
<dbReference type="EMBL" id="CM000914">
    <property type="protein sequence ID" value="EFG03760.2"/>
    <property type="molecule type" value="Genomic_DNA"/>
</dbReference>
<reference evidence="2 3" key="1">
    <citation type="journal article" date="2010" name="Genome Biol. Evol.">
        <title>The sequence of a 1.8-mb bacterial linear plasmid reveals a rich evolutionary reservoir of secondary metabolic pathways.</title>
        <authorList>
            <person name="Medema M.H."/>
            <person name="Trefzer A."/>
            <person name="Kovalchuk A."/>
            <person name="van den Berg M."/>
            <person name="Mueller U."/>
            <person name="Heijne W."/>
            <person name="Wu L."/>
            <person name="Alam M.T."/>
            <person name="Ronning C.M."/>
            <person name="Nierman W.C."/>
            <person name="Bovenberg R.A.L."/>
            <person name="Breitling R."/>
            <person name="Takano E."/>
        </authorList>
    </citation>
    <scope>NUCLEOTIDE SEQUENCE [LARGE SCALE GENOMIC DNA]</scope>
    <source>
        <strain evidence="3">ATCC 27064 / DSM 738 / JCM 4710 / NBRC 13307 / NCIMB 12785 / NRRL 3585 / VKM Ac-602</strain>
        <plasmid evidence="2">pSCL4</plasmid>
    </source>
</reference>
<organism evidence="2 3">
    <name type="scientific">Streptomyces clavuligerus</name>
    <dbReference type="NCBI Taxonomy" id="1901"/>
    <lineage>
        <taxon>Bacteria</taxon>
        <taxon>Bacillati</taxon>
        <taxon>Actinomycetota</taxon>
        <taxon>Actinomycetes</taxon>
        <taxon>Kitasatosporales</taxon>
        <taxon>Streptomycetaceae</taxon>
        <taxon>Streptomyces</taxon>
    </lineage>
</organism>
<geneLocation type="plasmid" evidence="2 3">
    <name>pSCL4</name>
</geneLocation>
<proteinExistence type="predicted"/>
<feature type="compositionally biased region" description="Low complexity" evidence="1">
    <location>
        <begin position="87"/>
        <end position="101"/>
    </location>
</feature>
<evidence type="ECO:0000256" key="1">
    <source>
        <dbReference type="SAM" id="MobiDB-lite"/>
    </source>
</evidence>
<feature type="region of interest" description="Disordered" evidence="1">
    <location>
        <begin position="63"/>
        <end position="101"/>
    </location>
</feature>
<name>B5GRW4_STRCL</name>
<protein>
    <submittedName>
        <fullName evidence="2">Uncharacterized protein</fullName>
    </submittedName>
</protein>
<dbReference type="Proteomes" id="UP000002357">
    <property type="component" value="Plasmid pSCL4"/>
</dbReference>